<dbReference type="InterPro" id="IPR035370">
    <property type="entry name" value="Nrap_D5"/>
</dbReference>
<evidence type="ECO:0000256" key="8">
    <source>
        <dbReference type="SAM" id="MobiDB-lite"/>
    </source>
</evidence>
<keyword evidence="4 7" id="KW-0694">RNA-binding</keyword>
<feature type="compositionally biased region" description="Acidic residues" evidence="8">
    <location>
        <begin position="1"/>
        <end position="45"/>
    </location>
</feature>
<feature type="domain" description="Nrap protein" evidence="12">
    <location>
        <begin position="813"/>
        <end position="964"/>
    </location>
</feature>
<keyword evidence="5 7" id="KW-0539">Nucleus</keyword>
<accession>A0ABY7DQ01</accession>
<dbReference type="InterPro" id="IPR035367">
    <property type="entry name" value="Nrap_D2"/>
</dbReference>
<feature type="domain" description="Nrap protein" evidence="10">
    <location>
        <begin position="335"/>
        <end position="453"/>
    </location>
</feature>
<gene>
    <name evidence="13" type="ORF">MAR_023336</name>
</gene>
<dbReference type="PANTHER" id="PTHR17972">
    <property type="entry name" value="NUCLEOLAR RNA-ASSOCIATED PROTEIN"/>
    <property type="match status" value="1"/>
</dbReference>
<dbReference type="EMBL" id="CP111014">
    <property type="protein sequence ID" value="WAQ98963.1"/>
    <property type="molecule type" value="Genomic_DNA"/>
</dbReference>
<dbReference type="Pfam" id="PF03813">
    <property type="entry name" value="Nrap"/>
    <property type="match status" value="1"/>
</dbReference>
<evidence type="ECO:0000256" key="4">
    <source>
        <dbReference type="ARBA" id="ARBA00022884"/>
    </source>
</evidence>
<feature type="region of interest" description="Disordered" evidence="8">
    <location>
        <begin position="1"/>
        <end position="89"/>
    </location>
</feature>
<evidence type="ECO:0000259" key="9">
    <source>
        <dbReference type="Pfam" id="PF03813"/>
    </source>
</evidence>
<evidence type="ECO:0000256" key="3">
    <source>
        <dbReference type="ARBA" id="ARBA00016437"/>
    </source>
</evidence>
<sequence length="1072" mass="121085">MSSEEEMSDSGEDSDVSATVEDSDVDNSEAEMDSVGEEEEEEEQAEITTGKIEHDSRKRFLEPSIDLPEGVPASKVSRNNKGDLYRPPTNEELNELKETENLFHSTLFRLQITELLAEVIMKEKRRKRIEEAVEFLKTALLNLKPGKKYELTDRKLLTKLGVPVPMEMEPESDKGRFQFQPPSSVNVTGSFSAKICAKPAVSVDLVLSMPKECFDGMDHLNQRYLRKRAIYLAIVAKALRQKPEVTDVKVSYHNGNIGDHRPVTVHLYAVPETGTFKLSRFQLEKNNVRASWWEGQDGTDASELPTPFYNTSILEDISMTTEVPGLEKISGSQGLREGIILLKVWLSQRGLNKGYGSFSNHVMMMYVLYLLNQRKLNTLMSSYQVFRNTLLKFSESSWTDTGISLCTGSQDSNSPLVVDFHRHFDVVKHEASQAIAVLEDRHTDSFDKLFMKKVPFHFTFDHILHIDMSSDLDQMVRKLKVESRVADHGGSRLLACRSAILVLMEKALGQRVLLIQACPRVPPEWDVTEPPPPEDEASRLTVGLTLDPEFAFSAVEFREFWGSVCELRRFQDGAICEAVLWMQKAPVHAGIPANCVQYIGGQLNSMLCLPVTMSNEPNTLPFGTGDEQSADLMKAYDDVCKKLRQLTDLPLTINSVQGVSPCFRFTEVFPPLPCTFRHTEERSLEHGMKRYVPTPDKPCPLYTHILKVVCTLEGSGKWPDDLVAMKRLKAAFHLQLGDAIHTTFNLPTRPSVNYVDILKDNYVFRLVLAYTREISLLKSVYSSDGKLMKRDTEEALKLERETIALPRLTSILHGTTVRFAKRWVCGHMLGDHIHPMALELVVASLYLSPAPYTPPRSGLVGFLRFLDFLTTFDWKSSPLLVNLNNEFTDADLSEIPTKFSKERSNLPLMFISTPLDPYSQHWTKEVPSAAVLTRLVLLAAKSLAVLQRDLMQMEKQDLTVVFRPSLAIFNLVIHLNEKQLPRRLECLDVAMESDRVGYGKASDKERFPVTDFDPAQIFLNELKVSHVNHSRPESCEGDQFLLALNIEGVIEDIKLMGRGLVTAIEINHTKTS</sequence>
<proteinExistence type="inferred from homology"/>
<dbReference type="Gene3D" id="1.10.1410.10">
    <property type="match status" value="2"/>
</dbReference>
<evidence type="ECO:0000256" key="5">
    <source>
        <dbReference type="ARBA" id="ARBA00023242"/>
    </source>
</evidence>
<protein>
    <recommendedName>
        <fullName evidence="3 7">Nucleolar protein 6</fullName>
    </recommendedName>
</protein>
<feature type="domain" description="Nrap protein" evidence="11">
    <location>
        <begin position="458"/>
        <end position="599"/>
    </location>
</feature>
<feature type="compositionally biased region" description="Basic and acidic residues" evidence="8">
    <location>
        <begin position="51"/>
        <end position="61"/>
    </location>
</feature>
<feature type="domain" description="Nrap protein" evidence="9">
    <location>
        <begin position="203"/>
        <end position="328"/>
    </location>
</feature>
<dbReference type="Pfam" id="PF17406">
    <property type="entry name" value="Nrap_D5"/>
    <property type="match status" value="1"/>
</dbReference>
<dbReference type="Pfam" id="PF17404">
    <property type="entry name" value="Nrap_D3"/>
    <property type="match status" value="1"/>
</dbReference>
<dbReference type="Proteomes" id="UP001164746">
    <property type="component" value="Chromosome 3"/>
</dbReference>
<comment type="function">
    <text evidence="6">Part of the small subunit (SSU) processome, first precursor of the small eukaryotic ribosomal subunit. During the assembly of the SSU processome in the nucleolus, many ribosome biogenesis factors, an RNA chaperone and ribosomal proteins associate with the nascent pre-rRNA and work in concert to generate RNA folding, modifications, rearrangements and cleavage as well as targeted degradation of pre-ribosomal RNA by the RNA exosome.</text>
</comment>
<dbReference type="PANTHER" id="PTHR17972:SF0">
    <property type="entry name" value="NUCLEOLAR PROTEIN 6"/>
    <property type="match status" value="1"/>
</dbReference>
<evidence type="ECO:0000256" key="2">
    <source>
        <dbReference type="ARBA" id="ARBA00006674"/>
    </source>
</evidence>
<dbReference type="InterPro" id="IPR035368">
    <property type="entry name" value="Nrap_D3"/>
</dbReference>
<evidence type="ECO:0000256" key="1">
    <source>
        <dbReference type="ARBA" id="ARBA00004604"/>
    </source>
</evidence>
<evidence type="ECO:0000259" key="12">
    <source>
        <dbReference type="Pfam" id="PF17406"/>
    </source>
</evidence>
<evidence type="ECO:0000313" key="13">
    <source>
        <dbReference type="EMBL" id="WAQ98963.1"/>
    </source>
</evidence>
<organism evidence="13 14">
    <name type="scientific">Mya arenaria</name>
    <name type="common">Soft-shell clam</name>
    <dbReference type="NCBI Taxonomy" id="6604"/>
    <lineage>
        <taxon>Eukaryota</taxon>
        <taxon>Metazoa</taxon>
        <taxon>Spiralia</taxon>
        <taxon>Lophotrochozoa</taxon>
        <taxon>Mollusca</taxon>
        <taxon>Bivalvia</taxon>
        <taxon>Autobranchia</taxon>
        <taxon>Heteroconchia</taxon>
        <taxon>Euheterodonta</taxon>
        <taxon>Imparidentia</taxon>
        <taxon>Neoheterodontei</taxon>
        <taxon>Myida</taxon>
        <taxon>Myoidea</taxon>
        <taxon>Myidae</taxon>
        <taxon>Mya</taxon>
    </lineage>
</organism>
<dbReference type="InterPro" id="IPR035082">
    <property type="entry name" value="Nrap_D1"/>
</dbReference>
<evidence type="ECO:0000259" key="10">
    <source>
        <dbReference type="Pfam" id="PF17403"/>
    </source>
</evidence>
<dbReference type="Pfam" id="PF17403">
    <property type="entry name" value="Nrap_D2"/>
    <property type="match status" value="1"/>
</dbReference>
<evidence type="ECO:0000256" key="7">
    <source>
        <dbReference type="RuleBase" id="RU364032"/>
    </source>
</evidence>
<evidence type="ECO:0000256" key="6">
    <source>
        <dbReference type="ARBA" id="ARBA00035000"/>
    </source>
</evidence>
<name>A0ABY7DQ01_MYAAR</name>
<comment type="similarity">
    <text evidence="2 7">Belongs to the NRAP family.</text>
</comment>
<comment type="subcellular location">
    <subcellularLocation>
        <location evidence="1 7">Nucleus</location>
        <location evidence="1 7">Nucleolus</location>
    </subcellularLocation>
</comment>
<keyword evidence="14" id="KW-1185">Reference proteome</keyword>
<reference evidence="13" key="1">
    <citation type="submission" date="2022-11" db="EMBL/GenBank/DDBJ databases">
        <title>Centuries of genome instability and evolution in soft-shell clam transmissible cancer (bioRxiv).</title>
        <authorList>
            <person name="Hart S.F.M."/>
            <person name="Yonemitsu M.A."/>
            <person name="Giersch R.M."/>
            <person name="Beal B.F."/>
            <person name="Arriagada G."/>
            <person name="Davis B.W."/>
            <person name="Ostrander E.A."/>
            <person name="Goff S.P."/>
            <person name="Metzger M.J."/>
        </authorList>
    </citation>
    <scope>NUCLEOTIDE SEQUENCE</scope>
    <source>
        <strain evidence="13">MELC-2E11</strain>
        <tissue evidence="13">Siphon/mantle</tissue>
    </source>
</reference>
<dbReference type="InterPro" id="IPR005554">
    <property type="entry name" value="NOL6/Upt22"/>
</dbReference>
<evidence type="ECO:0000313" key="14">
    <source>
        <dbReference type="Proteomes" id="UP001164746"/>
    </source>
</evidence>
<evidence type="ECO:0000259" key="11">
    <source>
        <dbReference type="Pfam" id="PF17404"/>
    </source>
</evidence>